<evidence type="ECO:0000256" key="8">
    <source>
        <dbReference type="ARBA" id="ARBA00048434"/>
    </source>
</evidence>
<evidence type="ECO:0000256" key="2">
    <source>
        <dbReference type="ARBA" id="ARBA00020451"/>
    </source>
</evidence>
<feature type="compositionally biased region" description="Acidic residues" evidence="9">
    <location>
        <begin position="399"/>
        <end position="409"/>
    </location>
</feature>
<dbReference type="Proteomes" id="UP001150904">
    <property type="component" value="Unassembled WGS sequence"/>
</dbReference>
<evidence type="ECO:0000256" key="6">
    <source>
        <dbReference type="ARBA" id="ARBA00031792"/>
    </source>
</evidence>
<dbReference type="PANTHER" id="PTHR13563">
    <property type="entry name" value="TRNA (GUANINE-9-) METHYLTRANSFERASE"/>
    <property type="match status" value="1"/>
</dbReference>
<keyword evidence="5" id="KW-0949">S-adenosyl-L-methionine</keyword>
<feature type="region of interest" description="Disordered" evidence="9">
    <location>
        <begin position="359"/>
        <end position="409"/>
    </location>
</feature>
<comment type="caution">
    <text evidence="11">The sequence shown here is derived from an EMBL/GenBank/DDBJ whole genome shotgun (WGS) entry which is preliminary data.</text>
</comment>
<evidence type="ECO:0000256" key="1">
    <source>
        <dbReference type="ARBA" id="ARBA00012797"/>
    </source>
</evidence>
<evidence type="ECO:0000256" key="3">
    <source>
        <dbReference type="ARBA" id="ARBA00022603"/>
    </source>
</evidence>
<dbReference type="InterPro" id="IPR038459">
    <property type="entry name" value="MT_TRM10-typ_sf"/>
</dbReference>
<feature type="compositionally biased region" description="Basic and acidic residues" evidence="9">
    <location>
        <begin position="1"/>
        <end position="23"/>
    </location>
</feature>
<evidence type="ECO:0000256" key="5">
    <source>
        <dbReference type="ARBA" id="ARBA00022691"/>
    </source>
</evidence>
<organism evidence="11 12">
    <name type="scientific">Penicillium cinerascens</name>
    <dbReference type="NCBI Taxonomy" id="70096"/>
    <lineage>
        <taxon>Eukaryota</taxon>
        <taxon>Fungi</taxon>
        <taxon>Dikarya</taxon>
        <taxon>Ascomycota</taxon>
        <taxon>Pezizomycotina</taxon>
        <taxon>Eurotiomycetes</taxon>
        <taxon>Eurotiomycetidae</taxon>
        <taxon>Eurotiales</taxon>
        <taxon>Aspergillaceae</taxon>
        <taxon>Penicillium</taxon>
    </lineage>
</organism>
<accession>A0A9W9MCE1</accession>
<dbReference type="InterPro" id="IPR007356">
    <property type="entry name" value="tRNA_m1G_MeTrfase_euk"/>
</dbReference>
<evidence type="ECO:0000313" key="12">
    <source>
        <dbReference type="Proteomes" id="UP001150904"/>
    </source>
</evidence>
<keyword evidence="3" id="KW-0489">Methyltransferase</keyword>
<dbReference type="GeneID" id="83181431"/>
<dbReference type="GO" id="GO:0002939">
    <property type="term" value="P:tRNA N1-guanine methylation"/>
    <property type="evidence" value="ECO:0007669"/>
    <property type="project" value="TreeGrafter"/>
</dbReference>
<dbReference type="RefSeq" id="XP_058306379.1">
    <property type="nucleotide sequence ID" value="XM_058454130.1"/>
</dbReference>
<evidence type="ECO:0000256" key="9">
    <source>
        <dbReference type="SAM" id="MobiDB-lite"/>
    </source>
</evidence>
<dbReference type="PANTHER" id="PTHR13563:SF13">
    <property type="entry name" value="TRNA METHYLTRANSFERASE 10 HOMOLOG A"/>
    <property type="match status" value="1"/>
</dbReference>
<feature type="region of interest" description="Disordered" evidence="9">
    <location>
        <begin position="1"/>
        <end position="118"/>
    </location>
</feature>
<feature type="compositionally biased region" description="Basic and acidic residues" evidence="9">
    <location>
        <begin position="96"/>
        <end position="116"/>
    </location>
</feature>
<dbReference type="InterPro" id="IPR028564">
    <property type="entry name" value="MT_TRM10-typ"/>
</dbReference>
<dbReference type="CDD" id="cd18089">
    <property type="entry name" value="SPOUT_Trm10-like"/>
    <property type="match status" value="1"/>
</dbReference>
<reference evidence="11" key="2">
    <citation type="journal article" date="2023" name="IMA Fungus">
        <title>Comparative genomic study of the Penicillium genus elucidates a diverse pangenome and 15 lateral gene transfer events.</title>
        <authorList>
            <person name="Petersen C."/>
            <person name="Sorensen T."/>
            <person name="Nielsen M.R."/>
            <person name="Sondergaard T.E."/>
            <person name="Sorensen J.L."/>
            <person name="Fitzpatrick D.A."/>
            <person name="Frisvad J.C."/>
            <person name="Nielsen K.L."/>
        </authorList>
    </citation>
    <scope>NUCLEOTIDE SEQUENCE</scope>
    <source>
        <strain evidence="11">IBT 15544</strain>
    </source>
</reference>
<dbReference type="OrthoDB" id="278300at2759"/>
<dbReference type="GO" id="GO:0052905">
    <property type="term" value="F:tRNA (guanosine(9)-N1)-methyltransferase activity"/>
    <property type="evidence" value="ECO:0007669"/>
    <property type="project" value="UniProtKB-EC"/>
</dbReference>
<evidence type="ECO:0000259" key="10">
    <source>
        <dbReference type="PROSITE" id="PS51675"/>
    </source>
</evidence>
<keyword evidence="12" id="KW-1185">Reference proteome</keyword>
<feature type="compositionally biased region" description="Acidic residues" evidence="9">
    <location>
        <begin position="371"/>
        <end position="386"/>
    </location>
</feature>
<comment type="catalytic activity">
    <reaction evidence="8">
        <text>guanosine(9) in tRNA + S-adenosyl-L-methionine = N(1)-methylguanosine(9) in tRNA + S-adenosyl-L-homocysteine + H(+)</text>
        <dbReference type="Rhea" id="RHEA:43156"/>
        <dbReference type="Rhea" id="RHEA-COMP:10367"/>
        <dbReference type="Rhea" id="RHEA-COMP:10368"/>
        <dbReference type="ChEBI" id="CHEBI:15378"/>
        <dbReference type="ChEBI" id="CHEBI:57856"/>
        <dbReference type="ChEBI" id="CHEBI:59789"/>
        <dbReference type="ChEBI" id="CHEBI:73542"/>
        <dbReference type="ChEBI" id="CHEBI:74269"/>
        <dbReference type="EC" id="2.1.1.221"/>
    </reaction>
</comment>
<dbReference type="AlphaFoldDB" id="A0A9W9MCE1"/>
<gene>
    <name evidence="11" type="ORF">N7498_007068</name>
</gene>
<proteinExistence type="predicted"/>
<feature type="domain" description="SAM-dependent MTase TRM10-type" evidence="10">
    <location>
        <begin position="146"/>
        <end position="363"/>
    </location>
</feature>
<feature type="compositionally biased region" description="Basic and acidic residues" evidence="9">
    <location>
        <begin position="387"/>
        <end position="398"/>
    </location>
</feature>
<sequence>MDEEERPRKLAKLDHDEPTHEELGPAMTGAVAVSDQPQQTEAVAADNSKLESTELPADTEATANDPAVNNTISKNETEDATPKMSKNALKKLRRKEKYEQERELRKVRRREQMAAKKERRRKMCDEALATGGEEAVMALRKQWESTRSRHKRSTQLPFTIVIDCDYDELMHAKERISLASQLTRCYSENSRAIWRSHLMFSSWGGLLKERFDTVLTPYKNWKGIKIIPENFVHAAELAKQTMASPRGGKLAGPFAEKTDAKPEDGEVIYLSSDSPNTLTELRPYDTYIIGGLVDKNRYKAICYQHALDAGVKTAKLPIGDYIQMSSRAVMTTNHVVDIMLAWLELGDWGEAFMKIMPQRKGGKLREGATENPEDAEEDEPEEEDDESTIKRMTEHVQEEQENEDEDKEE</sequence>
<evidence type="ECO:0000256" key="7">
    <source>
        <dbReference type="ARBA" id="ARBA00032166"/>
    </source>
</evidence>
<protein>
    <recommendedName>
        <fullName evidence="2">tRNA (guanine(9)-N1)-methyltransferase</fullName>
        <ecNumber evidence="1">2.1.1.221</ecNumber>
    </recommendedName>
    <alternativeName>
        <fullName evidence="7">tRNA methyltransferase 10</fullName>
    </alternativeName>
    <alternativeName>
        <fullName evidence="6">tRNA(m1G9)-methyltransferase</fullName>
    </alternativeName>
</protein>
<evidence type="ECO:0000256" key="4">
    <source>
        <dbReference type="ARBA" id="ARBA00022679"/>
    </source>
</evidence>
<evidence type="ECO:0000313" key="11">
    <source>
        <dbReference type="EMBL" id="KAJ5197951.1"/>
    </source>
</evidence>
<keyword evidence="4" id="KW-0808">Transferase</keyword>
<reference evidence="11" key="1">
    <citation type="submission" date="2022-12" db="EMBL/GenBank/DDBJ databases">
        <authorList>
            <person name="Petersen C."/>
        </authorList>
    </citation>
    <scope>NUCLEOTIDE SEQUENCE</scope>
    <source>
        <strain evidence="11">IBT 15544</strain>
    </source>
</reference>
<dbReference type="PROSITE" id="PS51675">
    <property type="entry name" value="SAM_MT_TRM10"/>
    <property type="match status" value="1"/>
</dbReference>
<dbReference type="EC" id="2.1.1.221" evidence="1"/>
<dbReference type="Gene3D" id="3.40.1280.30">
    <property type="match status" value="1"/>
</dbReference>
<dbReference type="GO" id="GO:0000049">
    <property type="term" value="F:tRNA binding"/>
    <property type="evidence" value="ECO:0007669"/>
    <property type="project" value="TreeGrafter"/>
</dbReference>
<name>A0A9W9MCE1_9EURO</name>
<dbReference type="EMBL" id="JAPQKR010000014">
    <property type="protein sequence ID" value="KAJ5197951.1"/>
    <property type="molecule type" value="Genomic_DNA"/>
</dbReference>
<dbReference type="GO" id="GO:0005634">
    <property type="term" value="C:nucleus"/>
    <property type="evidence" value="ECO:0007669"/>
    <property type="project" value="TreeGrafter"/>
</dbReference>